<feature type="transmembrane region" description="Helical" evidence="2">
    <location>
        <begin position="42"/>
        <end position="60"/>
    </location>
</feature>
<dbReference type="KEGG" id="hdt:HYPDE_36273"/>
<organism evidence="3 4">
    <name type="scientific">Hyphomicrobium denitrificans 1NES1</name>
    <dbReference type="NCBI Taxonomy" id="670307"/>
    <lineage>
        <taxon>Bacteria</taxon>
        <taxon>Pseudomonadati</taxon>
        <taxon>Pseudomonadota</taxon>
        <taxon>Alphaproteobacteria</taxon>
        <taxon>Hyphomicrobiales</taxon>
        <taxon>Hyphomicrobiaceae</taxon>
        <taxon>Hyphomicrobium</taxon>
    </lineage>
</organism>
<sequence>MIRIVIENVFFFLLPTLFYIAWVAFRDDEWSGLAGIIREAPLLRLFIAGAALMLTTLIAFSSRTYNAPHDVYVPQSMQDGKLEPGRTIRATEPEPEKP</sequence>
<dbReference type="Pfam" id="PF19606">
    <property type="entry name" value="DUF6111"/>
    <property type="match status" value="1"/>
</dbReference>
<dbReference type="Proteomes" id="UP000005952">
    <property type="component" value="Chromosome"/>
</dbReference>
<feature type="region of interest" description="Disordered" evidence="1">
    <location>
        <begin position="75"/>
        <end position="98"/>
    </location>
</feature>
<evidence type="ECO:0000313" key="4">
    <source>
        <dbReference type="Proteomes" id="UP000005952"/>
    </source>
</evidence>
<keyword evidence="4" id="KW-1185">Reference proteome</keyword>
<dbReference type="HOGENOM" id="CLU_182933_0_0_5"/>
<feature type="compositionally biased region" description="Basic and acidic residues" evidence="1">
    <location>
        <begin position="80"/>
        <end position="98"/>
    </location>
</feature>
<reference evidence="3 4" key="1">
    <citation type="journal article" date="2013" name="Genome Announc.">
        <title>Genome sequences for three denitrifying bacterial strains isolated from a uranium- and nitrate-contaminated subsurface environment.</title>
        <authorList>
            <person name="Venkatramanan R."/>
            <person name="Prakash O."/>
            <person name="Woyke T."/>
            <person name="Chain P."/>
            <person name="Goodwin L.A."/>
            <person name="Watson D."/>
            <person name="Brooks S."/>
            <person name="Kostka J.E."/>
            <person name="Green S.J."/>
        </authorList>
    </citation>
    <scope>NUCLEOTIDE SEQUENCE [LARGE SCALE GENOMIC DNA]</scope>
    <source>
        <strain evidence="3 4">1NES1</strain>
    </source>
</reference>
<keyword evidence="2" id="KW-1133">Transmembrane helix</keyword>
<protein>
    <submittedName>
        <fullName evidence="3">Uncharacterized protein</fullName>
    </submittedName>
</protein>
<accession>N0BEJ7</accession>
<dbReference type="OrthoDB" id="7366326at2"/>
<evidence type="ECO:0000256" key="2">
    <source>
        <dbReference type="SAM" id="Phobius"/>
    </source>
</evidence>
<evidence type="ECO:0000313" key="3">
    <source>
        <dbReference type="EMBL" id="AGK58926.1"/>
    </source>
</evidence>
<keyword evidence="2" id="KW-0472">Membrane</keyword>
<name>N0BEJ7_9HYPH</name>
<keyword evidence="2" id="KW-0812">Transmembrane</keyword>
<dbReference type="EMBL" id="CP005587">
    <property type="protein sequence ID" value="AGK58926.1"/>
    <property type="molecule type" value="Genomic_DNA"/>
</dbReference>
<proteinExistence type="predicted"/>
<gene>
    <name evidence="3" type="ORF">HYPDE_36273</name>
</gene>
<dbReference type="RefSeq" id="WP_015598943.1">
    <property type="nucleotide sequence ID" value="NC_021172.1"/>
</dbReference>
<dbReference type="AlphaFoldDB" id="N0BEJ7"/>
<dbReference type="STRING" id="670307.HYPDE_36273"/>
<evidence type="ECO:0000256" key="1">
    <source>
        <dbReference type="SAM" id="MobiDB-lite"/>
    </source>
</evidence>
<dbReference type="InterPro" id="IPR046093">
    <property type="entry name" value="DUF6111"/>
</dbReference>